<dbReference type="InterPro" id="IPR051055">
    <property type="entry name" value="PIF1_helicase"/>
</dbReference>
<dbReference type="PANTHER" id="PTHR47642">
    <property type="entry name" value="ATP-DEPENDENT DNA HELICASE"/>
    <property type="match status" value="1"/>
</dbReference>
<keyword evidence="1" id="KW-0547">Nucleotide-binding</keyword>
<reference evidence="3" key="1">
    <citation type="submission" date="2025-05" db="UniProtKB">
        <authorList>
            <consortium name="RefSeq"/>
        </authorList>
    </citation>
    <scope>NUCLEOTIDE SEQUENCE [LARGE SCALE GENOMIC DNA]</scope>
</reference>
<keyword evidence="3" id="KW-1185">Reference proteome</keyword>
<accession>A0ABM3JA28</accession>
<comment type="catalytic activity">
    <reaction evidence="1">
        <text>ATP + H2O = ADP + phosphate + H(+)</text>
        <dbReference type="Rhea" id="RHEA:13065"/>
        <dbReference type="ChEBI" id="CHEBI:15377"/>
        <dbReference type="ChEBI" id="CHEBI:15378"/>
        <dbReference type="ChEBI" id="CHEBI:30616"/>
        <dbReference type="ChEBI" id="CHEBI:43474"/>
        <dbReference type="ChEBI" id="CHEBI:456216"/>
        <dbReference type="EC" id="5.6.2.3"/>
    </reaction>
</comment>
<keyword evidence="1" id="KW-0227">DNA damage</keyword>
<name>A0ABM3JA28_BACDO</name>
<comment type="similarity">
    <text evidence="1">Belongs to the helicase family.</text>
</comment>
<keyword evidence="1" id="KW-0378">Hydrolase</keyword>
<sequence length="390" mass="45380">MSKSSVVVIYINTEWPIERQRIRKTQKELSELDENSTDIWKEDWFDKYQRRPDELAQFLFFVSKYYKNKNGVYAERVVPKVIRYRNYDIAQDYNEYRREMVTLHIPFRNEDAEILAEMKFNNIYDENEALILERRKEFESNLDVEKTIEICRQLCREDGNLDDDETEIQDVANRFPEPNTFQLLYCDPNADVNIDLHLATLNKLGVMAKKKKNIMELDQFCQLMRSANEKQKEFLLHVIDHILSSTSSPLQVFFTGPAGCGKTFTIKLVMEIYNRYSDNDAYITCGFTGKAAVAIDGSTVHTALKISLSKLFPLSTETANQYRTLFRYVKVLIIDEVSMIGAELLAQIDTILKQITGNFETNFGGLDMIFIGDLRQLPPVRATPIYKQPK</sequence>
<keyword evidence="1" id="KW-0234">DNA repair</keyword>
<keyword evidence="1" id="KW-0233">DNA recombination</keyword>
<dbReference type="InterPro" id="IPR010285">
    <property type="entry name" value="DNA_helicase_pif1-like_DEAD"/>
</dbReference>
<dbReference type="EC" id="5.6.2.3" evidence="1"/>
<keyword evidence="1" id="KW-0347">Helicase</keyword>
<dbReference type="Pfam" id="PF05970">
    <property type="entry name" value="PIF1"/>
    <property type="match status" value="1"/>
</dbReference>
<dbReference type="GeneID" id="125776655"/>
<comment type="cofactor">
    <cofactor evidence="1">
        <name>Mg(2+)</name>
        <dbReference type="ChEBI" id="CHEBI:18420"/>
    </cofactor>
</comment>
<dbReference type="RefSeq" id="XP_049306082.1">
    <property type="nucleotide sequence ID" value="XM_049450125.1"/>
</dbReference>
<dbReference type="SUPFAM" id="SSF52540">
    <property type="entry name" value="P-loop containing nucleoside triphosphate hydrolases"/>
    <property type="match status" value="1"/>
</dbReference>
<feature type="domain" description="AAA+ ATPase" evidence="2">
    <location>
        <begin position="248"/>
        <end position="383"/>
    </location>
</feature>
<evidence type="ECO:0000313" key="3">
    <source>
        <dbReference type="Proteomes" id="UP001652620"/>
    </source>
</evidence>
<dbReference type="Proteomes" id="UP001652620">
    <property type="component" value="Chromosome 2"/>
</dbReference>
<proteinExistence type="inferred from homology"/>
<dbReference type="SMART" id="SM00382">
    <property type="entry name" value="AAA"/>
    <property type="match status" value="1"/>
</dbReference>
<dbReference type="Gene3D" id="3.40.50.300">
    <property type="entry name" value="P-loop containing nucleotide triphosphate hydrolases"/>
    <property type="match status" value="1"/>
</dbReference>
<organism evidence="3 4">
    <name type="scientific">Bactrocera dorsalis</name>
    <name type="common">Oriental fruit fly</name>
    <name type="synonym">Dacus dorsalis</name>
    <dbReference type="NCBI Taxonomy" id="27457"/>
    <lineage>
        <taxon>Eukaryota</taxon>
        <taxon>Metazoa</taxon>
        <taxon>Ecdysozoa</taxon>
        <taxon>Arthropoda</taxon>
        <taxon>Hexapoda</taxon>
        <taxon>Insecta</taxon>
        <taxon>Pterygota</taxon>
        <taxon>Neoptera</taxon>
        <taxon>Endopterygota</taxon>
        <taxon>Diptera</taxon>
        <taxon>Brachycera</taxon>
        <taxon>Muscomorpha</taxon>
        <taxon>Tephritoidea</taxon>
        <taxon>Tephritidae</taxon>
        <taxon>Bactrocera</taxon>
        <taxon>Bactrocera</taxon>
    </lineage>
</organism>
<evidence type="ECO:0000256" key="1">
    <source>
        <dbReference type="RuleBase" id="RU363044"/>
    </source>
</evidence>
<dbReference type="InterPro" id="IPR003593">
    <property type="entry name" value="AAA+_ATPase"/>
</dbReference>
<gene>
    <name evidence="4" type="primary">LOC125776655</name>
</gene>
<dbReference type="PANTHER" id="PTHR47642:SF5">
    <property type="entry name" value="ATP-DEPENDENT DNA HELICASE"/>
    <property type="match status" value="1"/>
</dbReference>
<keyword evidence="1" id="KW-0067">ATP-binding</keyword>
<evidence type="ECO:0000313" key="4">
    <source>
        <dbReference type="RefSeq" id="XP_049306082.1"/>
    </source>
</evidence>
<dbReference type="InterPro" id="IPR027417">
    <property type="entry name" value="P-loop_NTPase"/>
</dbReference>
<reference evidence="4" key="2">
    <citation type="submission" date="2025-08" db="UniProtKB">
        <authorList>
            <consortium name="RefSeq"/>
        </authorList>
    </citation>
    <scope>IDENTIFICATION</scope>
    <source>
        <tissue evidence="4">Adult</tissue>
    </source>
</reference>
<protein>
    <recommendedName>
        <fullName evidence="1">ATP-dependent DNA helicase</fullName>
        <ecNumber evidence="1">5.6.2.3</ecNumber>
    </recommendedName>
</protein>
<evidence type="ECO:0000259" key="2">
    <source>
        <dbReference type="SMART" id="SM00382"/>
    </source>
</evidence>